<organism evidence="3 4">
    <name type="scientific">Ceratodon purpureus</name>
    <name type="common">Fire moss</name>
    <name type="synonym">Dicranum purpureum</name>
    <dbReference type="NCBI Taxonomy" id="3225"/>
    <lineage>
        <taxon>Eukaryota</taxon>
        <taxon>Viridiplantae</taxon>
        <taxon>Streptophyta</taxon>
        <taxon>Embryophyta</taxon>
        <taxon>Bryophyta</taxon>
        <taxon>Bryophytina</taxon>
        <taxon>Bryopsida</taxon>
        <taxon>Dicranidae</taxon>
        <taxon>Pseudoditrichales</taxon>
        <taxon>Ditrichaceae</taxon>
        <taxon>Ceratodon</taxon>
    </lineage>
</organism>
<protein>
    <recommendedName>
        <fullName evidence="5">NADH dehydrogenase [ubiquinone] 1 alpha subcomplex subunit 12</fullName>
    </recommendedName>
</protein>
<dbReference type="GO" id="GO:0032981">
    <property type="term" value="P:mitochondrial respiratory chain complex I assembly"/>
    <property type="evidence" value="ECO:0007669"/>
    <property type="project" value="TreeGrafter"/>
</dbReference>
<dbReference type="PANTHER" id="PTHR32470">
    <property type="entry name" value="ADH DEHYDROGENASE [UBIQUINONE] 1 ALPHA SUBCOMPLEX ASSEMBLY FACTOR 2"/>
    <property type="match status" value="1"/>
</dbReference>
<dbReference type="Proteomes" id="UP000822688">
    <property type="component" value="Chromosome 5"/>
</dbReference>
<gene>
    <name evidence="3" type="ORF">KC19_5G156800</name>
</gene>
<comment type="caution">
    <text evidence="3">The sequence shown here is derived from an EMBL/GenBank/DDBJ whole genome shotgun (WGS) entry which is preliminary data.</text>
</comment>
<dbReference type="AlphaFoldDB" id="A0A8T0I3D4"/>
<keyword evidence="4" id="KW-1185">Reference proteome</keyword>
<dbReference type="EMBL" id="CM026425">
    <property type="protein sequence ID" value="KAG0577449.1"/>
    <property type="molecule type" value="Genomic_DNA"/>
</dbReference>
<accession>A0A8T0I3D4</accession>
<name>A0A8T0I3D4_CERPU</name>
<evidence type="ECO:0000313" key="4">
    <source>
        <dbReference type="Proteomes" id="UP000822688"/>
    </source>
</evidence>
<feature type="region of interest" description="Disordered" evidence="2">
    <location>
        <begin position="107"/>
        <end position="180"/>
    </location>
</feature>
<comment type="similarity">
    <text evidence="1">Belongs to the complex I NDUFA12 subunit family.</text>
</comment>
<sequence length="180" mass="20304">MLSKVLGFFAKRGKQLAGTDKAGNSYYRQLQNRDGTVTERRWVEFAGSSVVDPIPVEWNSWLNRRRKEPPTPEEMKELELRRQTIKAKAALLEMEEEKRRFRAKALQQGMNEDDVSPQGVTQFIQQVTESGASADVKDPQQATESESTFKPDAWNPSAPPSRSGEAEGSGDMYKPGTWKP</sequence>
<evidence type="ECO:0000256" key="1">
    <source>
        <dbReference type="ARBA" id="ARBA00007355"/>
    </source>
</evidence>
<evidence type="ECO:0000313" key="3">
    <source>
        <dbReference type="EMBL" id="KAG0577449.1"/>
    </source>
</evidence>
<dbReference type="InterPro" id="IPR007763">
    <property type="entry name" value="NDUFA12"/>
</dbReference>
<evidence type="ECO:0000256" key="2">
    <source>
        <dbReference type="SAM" id="MobiDB-lite"/>
    </source>
</evidence>
<reference evidence="3" key="1">
    <citation type="submission" date="2020-06" db="EMBL/GenBank/DDBJ databases">
        <title>WGS assembly of Ceratodon purpureus strain R40.</title>
        <authorList>
            <person name="Carey S.B."/>
            <person name="Jenkins J."/>
            <person name="Shu S."/>
            <person name="Lovell J.T."/>
            <person name="Sreedasyam A."/>
            <person name="Maumus F."/>
            <person name="Tiley G.P."/>
            <person name="Fernandez-Pozo N."/>
            <person name="Barry K."/>
            <person name="Chen C."/>
            <person name="Wang M."/>
            <person name="Lipzen A."/>
            <person name="Daum C."/>
            <person name="Saski C.A."/>
            <person name="Payton A.C."/>
            <person name="Mcbreen J.C."/>
            <person name="Conrad R.E."/>
            <person name="Kollar L.M."/>
            <person name="Olsson S."/>
            <person name="Huttunen S."/>
            <person name="Landis J.B."/>
            <person name="Wickett N.J."/>
            <person name="Johnson M.G."/>
            <person name="Rensing S.A."/>
            <person name="Grimwood J."/>
            <person name="Schmutz J."/>
            <person name="Mcdaniel S.F."/>
        </authorList>
    </citation>
    <scope>NUCLEOTIDE SEQUENCE</scope>
    <source>
        <strain evidence="3">R40</strain>
    </source>
</reference>
<dbReference type="PANTHER" id="PTHR32470:SF2">
    <property type="entry name" value="NADH DEHYDROGENASE [UBIQUINONE] 1 ALPHA SUBCOMPLEX ASSEMBLY FACTOR 2"/>
    <property type="match status" value="1"/>
</dbReference>
<evidence type="ECO:0008006" key="5">
    <source>
        <dbReference type="Google" id="ProtNLM"/>
    </source>
</evidence>
<dbReference type="Pfam" id="PF05071">
    <property type="entry name" value="NDUFA12"/>
    <property type="match status" value="1"/>
</dbReference>
<proteinExistence type="inferred from homology"/>
<feature type="compositionally biased region" description="Polar residues" evidence="2">
    <location>
        <begin position="118"/>
        <end position="131"/>
    </location>
</feature>
<dbReference type="InterPro" id="IPR052618">
    <property type="entry name" value="ComplexI_NDUFA12"/>
</dbReference>
<dbReference type="GO" id="GO:0005739">
    <property type="term" value="C:mitochondrion"/>
    <property type="evidence" value="ECO:0007669"/>
    <property type="project" value="TreeGrafter"/>
</dbReference>
<dbReference type="GO" id="GO:0045271">
    <property type="term" value="C:respiratory chain complex I"/>
    <property type="evidence" value="ECO:0007669"/>
    <property type="project" value="InterPro"/>
</dbReference>